<sequence length="683" mass="74805">MVKQHGGSGRRETFHSTYSTIIEHSSLLKIAILTLVCASVSSADAHPSMSAYSGSWTLQSPTLSLHNNKIAKRYYYETVQLTIQVTGVYTFTSNGSCSAYGDIYQDEFHPENLSLNKIVVNAENRSGRQFTINVELSQNGRYVLVVMTNCSDSSLGQFSILASGPTNVQFKKLAVSSQKAVERMITGTLGIPSLYRIDLNSASPMFSRPNSNSLNSFYYAALRIAANANGMHTFVSIGSVDAYACLYSGDFSSTSPSINLMRCDDDSGGNSQQFRIEEYLVQYRTYVLVVTTYSSGVVGSISINARGPPSTSTTPSGGPVYTGTLTTSSSMFTRPTGTGVRYYYQSLRIQVTTSSVYTFACSSQLDTFGYLYSYSFDSSRPTTNLITSDDDSNDDRQFRIRASLQSGSTYILVVTTYKEEETGRFTITASRPYGTSGISMSPIFSGATYFDGTLTTTSPKFSLSFLSSGKHYFNRIRVSVSTSGTYSFQSVSSLDTYGLFYESYMSVSNPSLNLLKSNDDGNGNGQFRISVSLRSSQTYYLVVTTYHSLETGNFRVDTSGPGTIEFTLDNPSTSSDEDDKKHVGIIVGISVSCSLLVIICAIVFITRHKRKRALAARATSSARFTNSQQQSRPVPVNRNTRSVPPSAPTYINTHTYVEEPPPPSYEMAMVYILAKQQRETSGS</sequence>
<evidence type="ECO:0000313" key="4">
    <source>
        <dbReference type="Proteomes" id="UP000663852"/>
    </source>
</evidence>
<gene>
    <name evidence="3" type="ORF">EDS130_LOCUS26578</name>
</gene>
<evidence type="ECO:0000256" key="1">
    <source>
        <dbReference type="SAM" id="MobiDB-lite"/>
    </source>
</evidence>
<dbReference type="OrthoDB" id="10521483at2759"/>
<comment type="caution">
    <text evidence="3">The sequence shown here is derived from an EMBL/GenBank/DDBJ whole genome shotgun (WGS) entry which is preliminary data.</text>
</comment>
<evidence type="ECO:0000313" key="3">
    <source>
        <dbReference type="EMBL" id="CAF1224068.1"/>
    </source>
</evidence>
<keyword evidence="2" id="KW-0812">Transmembrane</keyword>
<accession>A0A814Y1X0</accession>
<dbReference type="EMBL" id="CAJNOJ010000162">
    <property type="protein sequence ID" value="CAF1224068.1"/>
    <property type="molecule type" value="Genomic_DNA"/>
</dbReference>
<feature type="compositionally biased region" description="Polar residues" evidence="1">
    <location>
        <begin position="624"/>
        <end position="655"/>
    </location>
</feature>
<dbReference type="AlphaFoldDB" id="A0A814Y1X0"/>
<keyword evidence="2" id="KW-1133">Transmembrane helix</keyword>
<dbReference type="Proteomes" id="UP000663852">
    <property type="component" value="Unassembled WGS sequence"/>
</dbReference>
<feature type="region of interest" description="Disordered" evidence="1">
    <location>
        <begin position="617"/>
        <end position="658"/>
    </location>
</feature>
<reference evidence="3" key="1">
    <citation type="submission" date="2021-02" db="EMBL/GenBank/DDBJ databases">
        <authorList>
            <person name="Nowell W R."/>
        </authorList>
    </citation>
    <scope>NUCLEOTIDE SEQUENCE</scope>
</reference>
<name>A0A814Y1X0_ADIRI</name>
<evidence type="ECO:0000256" key="2">
    <source>
        <dbReference type="SAM" id="Phobius"/>
    </source>
</evidence>
<organism evidence="3 4">
    <name type="scientific">Adineta ricciae</name>
    <name type="common">Rotifer</name>
    <dbReference type="NCBI Taxonomy" id="249248"/>
    <lineage>
        <taxon>Eukaryota</taxon>
        <taxon>Metazoa</taxon>
        <taxon>Spiralia</taxon>
        <taxon>Gnathifera</taxon>
        <taxon>Rotifera</taxon>
        <taxon>Eurotatoria</taxon>
        <taxon>Bdelloidea</taxon>
        <taxon>Adinetida</taxon>
        <taxon>Adinetidae</taxon>
        <taxon>Adineta</taxon>
    </lineage>
</organism>
<feature type="transmembrane region" description="Helical" evidence="2">
    <location>
        <begin position="583"/>
        <end position="605"/>
    </location>
</feature>
<keyword evidence="2" id="KW-0472">Membrane</keyword>
<proteinExistence type="predicted"/>
<protein>
    <submittedName>
        <fullName evidence="3">Uncharacterized protein</fullName>
    </submittedName>
</protein>